<evidence type="ECO:0000313" key="5">
    <source>
        <dbReference type="Proteomes" id="UP001154095"/>
    </source>
</evidence>
<dbReference type="AlphaFoldDB" id="A0AAU9VED9"/>
<dbReference type="Proteomes" id="UP001154111">
    <property type="component" value="Chromosome"/>
</dbReference>
<evidence type="ECO:0000256" key="1">
    <source>
        <dbReference type="SAM" id="SignalP"/>
    </source>
</evidence>
<evidence type="ECO:0000259" key="2">
    <source>
        <dbReference type="Pfam" id="PF03413"/>
    </source>
</evidence>
<dbReference type="Gene3D" id="3.10.450.40">
    <property type="match status" value="1"/>
</dbReference>
<evidence type="ECO:0000313" key="4">
    <source>
        <dbReference type="EMBL" id="CAH2761206.1"/>
    </source>
</evidence>
<accession>A0AAU9VED9</accession>
<reference evidence="3" key="1">
    <citation type="submission" date="2022-04" db="EMBL/GenBank/DDBJ databases">
        <authorList>
            <person name="Forde T."/>
        </authorList>
    </citation>
    <scope>NUCLEOTIDE SEQUENCE</scope>
    <source>
        <strain evidence="3">A18Y016a</strain>
        <strain evidence="4">A18Y020d</strain>
    </source>
</reference>
<evidence type="ECO:0000313" key="3">
    <source>
        <dbReference type="EMBL" id="CAH2761201.1"/>
    </source>
</evidence>
<dbReference type="InterPro" id="IPR025711">
    <property type="entry name" value="PepSY"/>
</dbReference>
<name>A0AAU9VED9_9FIRM</name>
<protein>
    <submittedName>
        <fullName evidence="3">PepSY domain-containing protein</fullName>
    </submittedName>
</protein>
<keyword evidence="5" id="KW-1185">Reference proteome</keyword>
<dbReference type="Pfam" id="PF03413">
    <property type="entry name" value="PepSY"/>
    <property type="match status" value="1"/>
</dbReference>
<keyword evidence="1" id="KW-0732">Signal</keyword>
<dbReference type="Proteomes" id="UP001154095">
    <property type="component" value="Chromosome"/>
</dbReference>
<sequence length="197" mass="22451">MKKIICICLMLGIVTGCADRGKTATTVKPRPIDKEVHKLPPVKPNTENPNHLPDVSFEDALEFYFSLHDEQSIITEIAYRPLHEEGVYEVKAAIEDSEVEIVFNNNHAILSETNEYLDHEELIEVERDGFTRDELDTIIPVSEAMHQAIKFKPGHFVEVELKKEKDLFIYEVEIVGAHQKSIDIKVDAITGKVLRED</sequence>
<dbReference type="RefSeq" id="WP_254007235.1">
    <property type="nucleotide sequence ID" value="NZ_OW659477.1"/>
</dbReference>
<gene>
    <name evidence="3" type="ORF">ERYAMS2_00585</name>
    <name evidence="4" type="ORF">ERYAMS_00295</name>
</gene>
<dbReference type="EMBL" id="OW659496">
    <property type="protein sequence ID" value="CAH2761206.1"/>
    <property type="molecule type" value="Genomic_DNA"/>
</dbReference>
<feature type="chain" id="PRO_5043437665" evidence="1">
    <location>
        <begin position="19"/>
        <end position="197"/>
    </location>
</feature>
<organism evidence="3 6">
    <name type="scientific">Erysipelothrix amsterdamensis</name>
    <dbReference type="NCBI Taxonomy" id="2929157"/>
    <lineage>
        <taxon>Bacteria</taxon>
        <taxon>Bacillati</taxon>
        <taxon>Bacillota</taxon>
        <taxon>Erysipelotrichia</taxon>
        <taxon>Erysipelotrichales</taxon>
        <taxon>Erysipelotrichaceae</taxon>
        <taxon>Erysipelothrix</taxon>
    </lineage>
</organism>
<feature type="domain" description="PepSY" evidence="2">
    <location>
        <begin position="139"/>
        <end position="196"/>
    </location>
</feature>
<dbReference type="EMBL" id="OW659477">
    <property type="protein sequence ID" value="CAH2761201.1"/>
    <property type="molecule type" value="Genomic_DNA"/>
</dbReference>
<proteinExistence type="predicted"/>
<evidence type="ECO:0000313" key="6">
    <source>
        <dbReference type="Proteomes" id="UP001154111"/>
    </source>
</evidence>
<feature type="signal peptide" evidence="1">
    <location>
        <begin position="1"/>
        <end position="18"/>
    </location>
</feature>
<dbReference type="PROSITE" id="PS51257">
    <property type="entry name" value="PROKAR_LIPOPROTEIN"/>
    <property type="match status" value="1"/>
</dbReference>